<feature type="transmembrane region" description="Helical" evidence="1">
    <location>
        <begin position="151"/>
        <end position="172"/>
    </location>
</feature>
<accession>A0A2T2NE91</accession>
<feature type="transmembrane region" description="Helical" evidence="1">
    <location>
        <begin position="74"/>
        <end position="99"/>
    </location>
</feature>
<evidence type="ECO:0000313" key="3">
    <source>
        <dbReference type="Proteomes" id="UP000240883"/>
    </source>
</evidence>
<dbReference type="Proteomes" id="UP000240883">
    <property type="component" value="Unassembled WGS sequence"/>
</dbReference>
<protein>
    <recommendedName>
        <fullName evidence="4">MARVEL domain-containing protein</fullName>
    </recommendedName>
</protein>
<name>A0A2T2NE91_CORCC</name>
<feature type="transmembrane region" description="Helical" evidence="1">
    <location>
        <begin position="106"/>
        <end position="131"/>
    </location>
</feature>
<evidence type="ECO:0008006" key="4">
    <source>
        <dbReference type="Google" id="ProtNLM"/>
    </source>
</evidence>
<keyword evidence="1" id="KW-1133">Transmembrane helix</keyword>
<evidence type="ECO:0000256" key="1">
    <source>
        <dbReference type="SAM" id="Phobius"/>
    </source>
</evidence>
<dbReference type="AlphaFoldDB" id="A0A2T2NE91"/>
<dbReference type="EMBL" id="KZ678139">
    <property type="protein sequence ID" value="PSN63754.1"/>
    <property type="molecule type" value="Genomic_DNA"/>
</dbReference>
<dbReference type="OrthoDB" id="4167046at2759"/>
<evidence type="ECO:0000313" key="2">
    <source>
        <dbReference type="EMBL" id="PSN63754.1"/>
    </source>
</evidence>
<feature type="transmembrane region" description="Helical" evidence="1">
    <location>
        <begin position="35"/>
        <end position="54"/>
    </location>
</feature>
<gene>
    <name evidence="2" type="ORF">BS50DRAFT_88067</name>
</gene>
<reference evidence="2 3" key="1">
    <citation type="journal article" date="2018" name="Front. Microbiol.">
        <title>Genome-Wide Analysis of Corynespora cassiicola Leaf Fall Disease Putative Effectors.</title>
        <authorList>
            <person name="Lopez D."/>
            <person name="Ribeiro S."/>
            <person name="Label P."/>
            <person name="Fumanal B."/>
            <person name="Venisse J.S."/>
            <person name="Kohler A."/>
            <person name="de Oliveira R.R."/>
            <person name="Labutti K."/>
            <person name="Lipzen A."/>
            <person name="Lail K."/>
            <person name="Bauer D."/>
            <person name="Ohm R.A."/>
            <person name="Barry K.W."/>
            <person name="Spatafora J."/>
            <person name="Grigoriev I.V."/>
            <person name="Martin F.M."/>
            <person name="Pujade-Renaud V."/>
        </authorList>
    </citation>
    <scope>NUCLEOTIDE SEQUENCE [LARGE SCALE GENOMIC DNA]</scope>
    <source>
        <strain evidence="2 3">Philippines</strain>
    </source>
</reference>
<keyword evidence="1" id="KW-0812">Transmembrane</keyword>
<proteinExistence type="predicted"/>
<keyword evidence="3" id="KW-1185">Reference proteome</keyword>
<organism evidence="2 3">
    <name type="scientific">Corynespora cassiicola Philippines</name>
    <dbReference type="NCBI Taxonomy" id="1448308"/>
    <lineage>
        <taxon>Eukaryota</taxon>
        <taxon>Fungi</taxon>
        <taxon>Dikarya</taxon>
        <taxon>Ascomycota</taxon>
        <taxon>Pezizomycotina</taxon>
        <taxon>Dothideomycetes</taxon>
        <taxon>Pleosporomycetidae</taxon>
        <taxon>Pleosporales</taxon>
        <taxon>Corynesporascaceae</taxon>
        <taxon>Corynespora</taxon>
    </lineage>
</organism>
<keyword evidence="1" id="KW-0472">Membrane</keyword>
<sequence length="214" mass="24560">MPTRRSRNCHVAHFVHEHCSPPRDTRWRNGIYPRFLVGFCTKTIFLLIFIFLIVGDLVLLNELWPSKHNANEPFSFFFRIGIALFPDLLFTIITIVCIYTGKLHPVTSLVVSIFGFGLYPVACFFNIITVYSNEYPFDGRESWYALGYAEAAFQAILALFYLALMVVSAIAVHRWRKLKRTSQNDGWNDLENMRKSLDQSGRSSDATADSKATF</sequence>